<dbReference type="SUPFAM" id="SSF51197">
    <property type="entry name" value="Clavaminate synthase-like"/>
    <property type="match status" value="1"/>
</dbReference>
<gene>
    <name evidence="1" type="ORF">OFUS_LOCUS22414</name>
</gene>
<evidence type="ECO:0000313" key="2">
    <source>
        <dbReference type="Proteomes" id="UP000749559"/>
    </source>
</evidence>
<dbReference type="Gene3D" id="2.60.120.620">
    <property type="entry name" value="q2cbj1_9rhob like domain"/>
    <property type="match status" value="1"/>
</dbReference>
<dbReference type="PANTHER" id="PTHR40128">
    <property type="entry name" value="EXPRESSED PROTEIN"/>
    <property type="match status" value="1"/>
</dbReference>
<name>A0A8J1TDT5_OWEFU</name>
<comment type="caution">
    <text evidence="1">The sequence shown here is derived from an EMBL/GenBank/DDBJ whole genome shotgun (WGS) entry which is preliminary data.</text>
</comment>
<keyword evidence="2" id="KW-1185">Reference proteome</keyword>
<dbReference type="AlphaFoldDB" id="A0A8J1TDT5"/>
<proteinExistence type="predicted"/>
<dbReference type="Pfam" id="PF05721">
    <property type="entry name" value="PhyH"/>
    <property type="match status" value="1"/>
</dbReference>
<reference evidence="1" key="1">
    <citation type="submission" date="2022-03" db="EMBL/GenBank/DDBJ databases">
        <authorList>
            <person name="Martin C."/>
        </authorList>
    </citation>
    <scope>NUCLEOTIDE SEQUENCE</scope>
</reference>
<dbReference type="EMBL" id="CAIIXF020000011">
    <property type="protein sequence ID" value="CAH1798252.1"/>
    <property type="molecule type" value="Genomic_DNA"/>
</dbReference>
<dbReference type="OrthoDB" id="2328924at2759"/>
<evidence type="ECO:0000313" key="1">
    <source>
        <dbReference type="EMBL" id="CAH1798252.1"/>
    </source>
</evidence>
<sequence length="320" mass="36209">MRRIKLGTRIVDYPSDDLKQLEDSNHLLDNVEALKAELQSKGYIYIKGLHDRQEVLDARLAVLDYIRNLGEGKLKEGTAWEQGVLDERCGFGCVPYMEGRNDVTHSEAVSKVIEGHRPFEFFKKLFGEDAKTFDFKWLRGIHREAFSGAHVDNVYMSRGTDQLYTMWTPLGDVDIEMGTLAMCEGSNHLPGYSHFQDTYGNCDIENIGLEGTGWFTTDPFEISKQFGGQWKTTDFKAGDAIIFTMRTVHMSSVNSTEKLRISCDTRWQPASQSADPRYVGNEFHLKGAFGLAGIDEGRNKKNVPTIDILKKQWGFPLAMA</sequence>
<protein>
    <submittedName>
        <fullName evidence="1">Uncharacterized protein</fullName>
    </submittedName>
</protein>
<dbReference type="PANTHER" id="PTHR40128:SF1">
    <property type="entry name" value="PHYTANOYL-COA HYDROXYLASE"/>
    <property type="match status" value="1"/>
</dbReference>
<accession>A0A8J1TDT5</accession>
<organism evidence="1 2">
    <name type="scientific">Owenia fusiformis</name>
    <name type="common">Polychaete worm</name>
    <dbReference type="NCBI Taxonomy" id="6347"/>
    <lineage>
        <taxon>Eukaryota</taxon>
        <taxon>Metazoa</taxon>
        <taxon>Spiralia</taxon>
        <taxon>Lophotrochozoa</taxon>
        <taxon>Annelida</taxon>
        <taxon>Polychaeta</taxon>
        <taxon>Sedentaria</taxon>
        <taxon>Canalipalpata</taxon>
        <taxon>Sabellida</taxon>
        <taxon>Oweniida</taxon>
        <taxon>Oweniidae</taxon>
        <taxon>Owenia</taxon>
    </lineage>
</organism>
<dbReference type="Proteomes" id="UP000749559">
    <property type="component" value="Unassembled WGS sequence"/>
</dbReference>
<dbReference type="InterPro" id="IPR008775">
    <property type="entry name" value="Phytyl_CoA_dOase-like"/>
</dbReference>